<feature type="region of interest" description="Disordered" evidence="2">
    <location>
        <begin position="1"/>
        <end position="29"/>
    </location>
</feature>
<dbReference type="InterPro" id="IPR014710">
    <property type="entry name" value="RmlC-like_jellyroll"/>
</dbReference>
<feature type="domain" description="HTH cro/C1-type" evidence="3">
    <location>
        <begin position="27"/>
        <end position="81"/>
    </location>
</feature>
<dbReference type="Gene3D" id="1.10.260.40">
    <property type="entry name" value="lambda repressor-like DNA-binding domains"/>
    <property type="match status" value="1"/>
</dbReference>
<dbReference type="GO" id="GO:0003677">
    <property type="term" value="F:DNA binding"/>
    <property type="evidence" value="ECO:0007669"/>
    <property type="project" value="UniProtKB-KW"/>
</dbReference>
<gene>
    <name evidence="4" type="ORF">C6Y53_20935</name>
</gene>
<dbReference type="InterPro" id="IPR011051">
    <property type="entry name" value="RmlC_Cupin_sf"/>
</dbReference>
<dbReference type="CDD" id="cd00093">
    <property type="entry name" value="HTH_XRE"/>
    <property type="match status" value="1"/>
</dbReference>
<dbReference type="EMBL" id="CP043623">
    <property type="protein sequence ID" value="QEP30665.1"/>
    <property type="molecule type" value="Genomic_DNA"/>
</dbReference>
<dbReference type="PANTHER" id="PTHR46797:SF2">
    <property type="entry name" value="TRANSCRIPTIONAL REGULATOR"/>
    <property type="match status" value="1"/>
</dbReference>
<keyword evidence="4" id="KW-0614">Plasmid</keyword>
<dbReference type="SUPFAM" id="SSF51182">
    <property type="entry name" value="RmlC-like cupins"/>
    <property type="match status" value="1"/>
</dbReference>
<dbReference type="PANTHER" id="PTHR46797">
    <property type="entry name" value="HTH-TYPE TRANSCRIPTIONAL REGULATOR"/>
    <property type="match status" value="1"/>
</dbReference>
<dbReference type="RefSeq" id="WP_149615834.1">
    <property type="nucleotide sequence ID" value="NZ_CP043623.1"/>
</dbReference>
<dbReference type="SMART" id="SM00530">
    <property type="entry name" value="HTH_XRE"/>
    <property type="match status" value="1"/>
</dbReference>
<sequence>MARNDDAEDKDSVPHAGDPSASVGSRIKHLRQKKKLSIQTLSRLAGVSAGMLSQVERDLANPSLKLLTKIQVALGTSAGSLFPGENDVAEGVPDPIFVRRKGKRPFCELDYLTKELLSDGAAQRLELMLLHLPPNGSSGPTPLTSPAEKGGLVLEGTISMSVDGVEASLTEGDSFTFDGRLPHAFRNIGGAPAQILWVVSNFPMERHL</sequence>
<dbReference type="Pfam" id="PF07883">
    <property type="entry name" value="Cupin_2"/>
    <property type="match status" value="1"/>
</dbReference>
<dbReference type="InterPro" id="IPR001387">
    <property type="entry name" value="Cro/C1-type_HTH"/>
</dbReference>
<evidence type="ECO:0000313" key="5">
    <source>
        <dbReference type="Proteomes" id="UP000237655"/>
    </source>
</evidence>
<dbReference type="GO" id="GO:0003700">
    <property type="term" value="F:DNA-binding transcription factor activity"/>
    <property type="evidence" value="ECO:0007669"/>
    <property type="project" value="TreeGrafter"/>
</dbReference>
<accession>A0A5C2H4R5</accession>
<proteinExistence type="predicted"/>
<dbReference type="SUPFAM" id="SSF47413">
    <property type="entry name" value="lambda repressor-like DNA-binding domains"/>
    <property type="match status" value="1"/>
</dbReference>
<dbReference type="InterPro" id="IPR013096">
    <property type="entry name" value="Cupin_2"/>
</dbReference>
<dbReference type="InterPro" id="IPR010982">
    <property type="entry name" value="Lambda_DNA-bd_dom_sf"/>
</dbReference>
<protein>
    <submittedName>
        <fullName evidence="4">Cupin domain-containing protein</fullName>
    </submittedName>
</protein>
<dbReference type="AlphaFoldDB" id="A0A5C2H4R5"/>
<evidence type="ECO:0000256" key="2">
    <source>
        <dbReference type="SAM" id="MobiDB-lite"/>
    </source>
</evidence>
<dbReference type="Gene3D" id="2.60.120.10">
    <property type="entry name" value="Jelly Rolls"/>
    <property type="match status" value="1"/>
</dbReference>
<dbReference type="Pfam" id="PF01381">
    <property type="entry name" value="HTH_3"/>
    <property type="match status" value="1"/>
</dbReference>
<name>A0A5C2H4R5_9RHOB</name>
<dbReference type="GO" id="GO:0005829">
    <property type="term" value="C:cytosol"/>
    <property type="evidence" value="ECO:0007669"/>
    <property type="project" value="TreeGrafter"/>
</dbReference>
<dbReference type="CDD" id="cd02209">
    <property type="entry name" value="cupin_XRE_C"/>
    <property type="match status" value="1"/>
</dbReference>
<dbReference type="PROSITE" id="PS50943">
    <property type="entry name" value="HTH_CROC1"/>
    <property type="match status" value="1"/>
</dbReference>
<evidence type="ECO:0000313" key="4">
    <source>
        <dbReference type="EMBL" id="QEP30665.1"/>
    </source>
</evidence>
<geneLocation type="plasmid" evidence="4 5">
    <name>p5</name>
</geneLocation>
<dbReference type="KEGG" id="thas:C6Y53_20935"/>
<evidence type="ECO:0000256" key="1">
    <source>
        <dbReference type="ARBA" id="ARBA00023125"/>
    </source>
</evidence>
<keyword evidence="1" id="KW-0238">DNA-binding</keyword>
<reference evidence="4 5" key="1">
    <citation type="submission" date="2019-09" db="EMBL/GenBank/DDBJ databases">
        <title>Novel bacterium SH-1.</title>
        <authorList>
            <person name="Kim Y.-S."/>
            <person name="Kim K.-H."/>
        </authorList>
    </citation>
    <scope>NUCLEOTIDE SEQUENCE [LARGE SCALE GENOMIC DNA]</scope>
    <source>
        <strain evidence="4 5">SH-1</strain>
        <plasmid evidence="4 5">p5</plasmid>
    </source>
</reference>
<dbReference type="InterPro" id="IPR050807">
    <property type="entry name" value="TransReg_Diox_bact_type"/>
</dbReference>
<organism evidence="4 5">
    <name type="scientific">Pukyongiella litopenaei</name>
    <dbReference type="NCBI Taxonomy" id="2605946"/>
    <lineage>
        <taxon>Bacteria</taxon>
        <taxon>Pseudomonadati</taxon>
        <taxon>Pseudomonadota</taxon>
        <taxon>Alphaproteobacteria</taxon>
        <taxon>Rhodobacterales</taxon>
        <taxon>Paracoccaceae</taxon>
        <taxon>Pukyongiella</taxon>
    </lineage>
</organism>
<dbReference type="Proteomes" id="UP000237655">
    <property type="component" value="Plasmid p5"/>
</dbReference>
<evidence type="ECO:0000259" key="3">
    <source>
        <dbReference type="PROSITE" id="PS50943"/>
    </source>
</evidence>
<keyword evidence="5" id="KW-1185">Reference proteome</keyword>